<gene>
    <name evidence="1" type="ORF">MUK42_28237</name>
</gene>
<dbReference type="Proteomes" id="UP001055439">
    <property type="component" value="Chromosome 3"/>
</dbReference>
<protein>
    <submittedName>
        <fullName evidence="1">Uncharacterized protein</fullName>
    </submittedName>
</protein>
<proteinExistence type="predicted"/>
<evidence type="ECO:0000313" key="2">
    <source>
        <dbReference type="Proteomes" id="UP001055439"/>
    </source>
</evidence>
<evidence type="ECO:0000313" key="1">
    <source>
        <dbReference type="EMBL" id="URD93723.1"/>
    </source>
</evidence>
<accession>A0A9E7FGW2</accession>
<dbReference type="EMBL" id="CP097505">
    <property type="protein sequence ID" value="URD93723.1"/>
    <property type="molecule type" value="Genomic_DNA"/>
</dbReference>
<organism evidence="1 2">
    <name type="scientific">Musa troglodytarum</name>
    <name type="common">fe'i banana</name>
    <dbReference type="NCBI Taxonomy" id="320322"/>
    <lineage>
        <taxon>Eukaryota</taxon>
        <taxon>Viridiplantae</taxon>
        <taxon>Streptophyta</taxon>
        <taxon>Embryophyta</taxon>
        <taxon>Tracheophyta</taxon>
        <taxon>Spermatophyta</taxon>
        <taxon>Magnoliopsida</taxon>
        <taxon>Liliopsida</taxon>
        <taxon>Zingiberales</taxon>
        <taxon>Musaceae</taxon>
        <taxon>Musa</taxon>
    </lineage>
</organism>
<dbReference type="OrthoDB" id="10499676at2759"/>
<reference evidence="1" key="1">
    <citation type="submission" date="2022-05" db="EMBL/GenBank/DDBJ databases">
        <title>The Musa troglodytarum L. genome provides insights into the mechanism of non-climacteric behaviour and enrichment of carotenoids.</title>
        <authorList>
            <person name="Wang J."/>
        </authorList>
    </citation>
    <scope>NUCLEOTIDE SEQUENCE</scope>
    <source>
        <tissue evidence="1">Leaf</tissue>
    </source>
</reference>
<name>A0A9E7FGW2_9LILI</name>
<dbReference type="AlphaFoldDB" id="A0A9E7FGW2"/>
<sequence>MDSAGVELHHCCCLLKWPLPPCGTKTATLHKVGTCVDLNPWFLELSLFRGFVSQVSTSDHIFLLKASHITTITIPVLGRRPPSLVLNDQFTLQDWSWTDSTRHAATP</sequence>
<keyword evidence="2" id="KW-1185">Reference proteome</keyword>